<dbReference type="EMBL" id="JABFAE010000004">
    <property type="protein sequence ID" value="MBA0827467.1"/>
    <property type="molecule type" value="Genomic_DNA"/>
</dbReference>
<name>A0A7J9IZE9_9ROSI</name>
<evidence type="ECO:0000313" key="1">
    <source>
        <dbReference type="EMBL" id="MBA0827467.1"/>
    </source>
</evidence>
<dbReference type="AlphaFoldDB" id="A0A7J9IZE9"/>
<proteinExistence type="predicted"/>
<comment type="caution">
    <text evidence="1">The sequence shown here is derived from an EMBL/GenBank/DDBJ whole genome shotgun (WGS) entry which is preliminary data.</text>
</comment>
<reference evidence="1 2" key="1">
    <citation type="journal article" date="2019" name="Genome Biol. Evol.">
        <title>Insights into the evolution of the New World diploid cottons (Gossypium, subgenus Houzingenia) based on genome sequencing.</title>
        <authorList>
            <person name="Grover C.E."/>
            <person name="Arick M.A. 2nd"/>
            <person name="Thrash A."/>
            <person name="Conover J.L."/>
            <person name="Sanders W.S."/>
            <person name="Peterson D.G."/>
            <person name="Frelichowski J.E."/>
            <person name="Scheffler J.A."/>
            <person name="Scheffler B.E."/>
            <person name="Wendel J.F."/>
        </authorList>
    </citation>
    <scope>NUCLEOTIDE SEQUENCE [LARGE SCALE GENOMIC DNA]</scope>
    <source>
        <strain evidence="1">6</strain>
        <tissue evidence="1">Leaf</tissue>
    </source>
</reference>
<protein>
    <submittedName>
        <fullName evidence="1">Uncharacterized protein</fullName>
    </submittedName>
</protein>
<sequence>MPLCSAGIMMSVNVYQGSFMDRIALPLASKIKGKPVRLGLKQRMGIGLLCSGAS</sequence>
<keyword evidence="2" id="KW-1185">Reference proteome</keyword>
<gene>
    <name evidence="1" type="ORF">Goarm_012248</name>
</gene>
<accession>A0A7J9IZE9</accession>
<feature type="non-terminal residue" evidence="1">
    <location>
        <position position="54"/>
    </location>
</feature>
<organism evidence="1 2">
    <name type="scientific">Gossypium armourianum</name>
    <dbReference type="NCBI Taxonomy" id="34283"/>
    <lineage>
        <taxon>Eukaryota</taxon>
        <taxon>Viridiplantae</taxon>
        <taxon>Streptophyta</taxon>
        <taxon>Embryophyta</taxon>
        <taxon>Tracheophyta</taxon>
        <taxon>Spermatophyta</taxon>
        <taxon>Magnoliopsida</taxon>
        <taxon>eudicotyledons</taxon>
        <taxon>Gunneridae</taxon>
        <taxon>Pentapetalae</taxon>
        <taxon>rosids</taxon>
        <taxon>malvids</taxon>
        <taxon>Malvales</taxon>
        <taxon>Malvaceae</taxon>
        <taxon>Malvoideae</taxon>
        <taxon>Gossypium</taxon>
    </lineage>
</organism>
<dbReference type="Proteomes" id="UP000593575">
    <property type="component" value="Unassembled WGS sequence"/>
</dbReference>
<evidence type="ECO:0000313" key="2">
    <source>
        <dbReference type="Proteomes" id="UP000593575"/>
    </source>
</evidence>